<keyword evidence="5" id="KW-1185">Reference proteome</keyword>
<evidence type="ECO:0000256" key="2">
    <source>
        <dbReference type="ARBA" id="ARBA00023295"/>
    </source>
</evidence>
<dbReference type="SUPFAM" id="SSF53590">
    <property type="entry name" value="Nucleoside hydrolase"/>
    <property type="match status" value="1"/>
</dbReference>
<keyword evidence="2" id="KW-0326">Glycosidase</keyword>
<accession>A0A511WP92</accession>
<gene>
    <name evidence="4" type="ORF">HFA01_12260</name>
</gene>
<reference evidence="4 5" key="1">
    <citation type="submission" date="2019-07" db="EMBL/GenBank/DDBJ databases">
        <title>Whole genome shotgun sequence of Halobacillus faecis NBRC 103569.</title>
        <authorList>
            <person name="Hosoyama A."/>
            <person name="Uohara A."/>
            <person name="Ohji S."/>
            <person name="Ichikawa N."/>
        </authorList>
    </citation>
    <scope>NUCLEOTIDE SEQUENCE [LARGE SCALE GENOMIC DNA]</scope>
    <source>
        <strain evidence="4 5">NBRC 103569</strain>
    </source>
</reference>
<evidence type="ECO:0000259" key="3">
    <source>
        <dbReference type="Pfam" id="PF01156"/>
    </source>
</evidence>
<dbReference type="GO" id="GO:0008477">
    <property type="term" value="F:purine nucleosidase activity"/>
    <property type="evidence" value="ECO:0007669"/>
    <property type="project" value="TreeGrafter"/>
</dbReference>
<dbReference type="InterPro" id="IPR036452">
    <property type="entry name" value="Ribo_hydro-like"/>
</dbReference>
<dbReference type="CDD" id="cd00455">
    <property type="entry name" value="nuc_hydro"/>
    <property type="match status" value="1"/>
</dbReference>
<keyword evidence="1 4" id="KW-0378">Hydrolase</keyword>
<dbReference type="Pfam" id="PF01156">
    <property type="entry name" value="IU_nuc_hydro"/>
    <property type="match status" value="1"/>
</dbReference>
<dbReference type="Proteomes" id="UP000321886">
    <property type="component" value="Unassembled WGS sequence"/>
</dbReference>
<proteinExistence type="predicted"/>
<protein>
    <submittedName>
        <fullName evidence="4">Nucleoside hydrolase</fullName>
    </submittedName>
</protein>
<evidence type="ECO:0000313" key="5">
    <source>
        <dbReference type="Proteomes" id="UP000321886"/>
    </source>
</evidence>
<dbReference type="InterPro" id="IPR001910">
    <property type="entry name" value="Inosine/uridine_hydrolase_dom"/>
</dbReference>
<evidence type="ECO:0000256" key="1">
    <source>
        <dbReference type="ARBA" id="ARBA00022801"/>
    </source>
</evidence>
<organism evidence="4 5">
    <name type="scientific">Halobacillus faecis</name>
    <dbReference type="NCBI Taxonomy" id="360184"/>
    <lineage>
        <taxon>Bacteria</taxon>
        <taxon>Bacillati</taxon>
        <taxon>Bacillota</taxon>
        <taxon>Bacilli</taxon>
        <taxon>Bacillales</taxon>
        <taxon>Bacillaceae</taxon>
        <taxon>Halobacillus</taxon>
    </lineage>
</organism>
<dbReference type="PANTHER" id="PTHR12304:SF4">
    <property type="entry name" value="URIDINE NUCLEOSIDASE"/>
    <property type="match status" value="1"/>
</dbReference>
<name>A0A511WP92_9BACI</name>
<comment type="caution">
    <text evidence="4">The sequence shown here is derived from an EMBL/GenBank/DDBJ whole genome shotgun (WGS) entry which is preliminary data.</text>
</comment>
<dbReference type="InterPro" id="IPR023186">
    <property type="entry name" value="IUNH"/>
</dbReference>
<dbReference type="AlphaFoldDB" id="A0A511WP92"/>
<evidence type="ECO:0000313" key="4">
    <source>
        <dbReference type="EMBL" id="GEN52964.1"/>
    </source>
</evidence>
<feature type="domain" description="Inosine/uridine-preferring nucleoside hydrolase" evidence="3">
    <location>
        <begin position="33"/>
        <end position="326"/>
    </location>
</feature>
<dbReference type="EMBL" id="BJYD01000009">
    <property type="protein sequence ID" value="GEN52964.1"/>
    <property type="molecule type" value="Genomic_DNA"/>
</dbReference>
<dbReference type="Gene3D" id="3.90.245.10">
    <property type="entry name" value="Ribonucleoside hydrolase-like"/>
    <property type="match status" value="1"/>
</dbReference>
<dbReference type="GO" id="GO:0006152">
    <property type="term" value="P:purine nucleoside catabolic process"/>
    <property type="evidence" value="ECO:0007669"/>
    <property type="project" value="TreeGrafter"/>
</dbReference>
<dbReference type="PANTHER" id="PTHR12304">
    <property type="entry name" value="INOSINE-URIDINE PREFERRING NUCLEOSIDE HYDROLASE"/>
    <property type="match status" value="1"/>
</dbReference>
<sequence length="336" mass="37534">MTLKIHIQLTPLIKWKTGKNREMVHLRKVLIIADPGVDDAFAIMYALLHPEIEVVGIVAEYGNVSQEIALRNTAYLLQLANKSDIPMIKGADKPLTGTNPEFFFDIHGAHGLGEIIPGVQTPDHERFQRVYELIHTYGKDLTIINLSRLTSLALTYIQSESNIDKAGDVYVMGGAFFVPGNRTPIAEANIYGDPQAAKIVAAHGENVTFVPLNISNRAVIPLDTIKKVAVENDTPFSKIIYPIMDYYSNQYESIIPGIDGAPLHDVTLFSYLMNPKDYKVVERQVSVNAIGPSKGLTYADFRPAPDFIEDYPMHNIIIDFNREAFIKDFVRIMTSN</sequence>
<dbReference type="GO" id="GO:0005829">
    <property type="term" value="C:cytosol"/>
    <property type="evidence" value="ECO:0007669"/>
    <property type="project" value="TreeGrafter"/>
</dbReference>